<evidence type="ECO:0000256" key="13">
    <source>
        <dbReference type="ARBA" id="ARBA00023204"/>
    </source>
</evidence>
<comment type="similarity">
    <text evidence="3 16">Belongs to the NSE1 family.</text>
</comment>
<dbReference type="GO" id="GO:0000724">
    <property type="term" value="P:double-strand break repair via homologous recombination"/>
    <property type="evidence" value="ECO:0007669"/>
    <property type="project" value="TreeGrafter"/>
</dbReference>
<comment type="subunit">
    <text evidence="16">Component of the Smc5-Smc6 complex.</text>
</comment>
<evidence type="ECO:0000256" key="10">
    <source>
        <dbReference type="ARBA" id="ARBA00022786"/>
    </source>
</evidence>
<evidence type="ECO:0000256" key="3">
    <source>
        <dbReference type="ARBA" id="ARBA00010258"/>
    </source>
</evidence>
<dbReference type="OrthoDB" id="185455at2759"/>
<dbReference type="GO" id="GO:0005634">
    <property type="term" value="C:nucleus"/>
    <property type="evidence" value="ECO:0007669"/>
    <property type="project" value="UniProtKB-SubCell"/>
</dbReference>
<evidence type="ECO:0000313" key="19">
    <source>
        <dbReference type="EMBL" id="KAF7338346.1"/>
    </source>
</evidence>
<keyword evidence="14 16" id="KW-0539">Nucleus</keyword>
<evidence type="ECO:0000256" key="7">
    <source>
        <dbReference type="ARBA" id="ARBA00022723"/>
    </source>
</evidence>
<dbReference type="InterPro" id="IPR014857">
    <property type="entry name" value="Nse1_RING_C4HC3-type"/>
</dbReference>
<evidence type="ECO:0000256" key="1">
    <source>
        <dbReference type="ARBA" id="ARBA00000900"/>
    </source>
</evidence>
<keyword evidence="6 16" id="KW-0808">Transferase</keyword>
<keyword evidence="8 16" id="KW-0227">DNA damage</keyword>
<evidence type="ECO:0000256" key="15">
    <source>
        <dbReference type="PROSITE-ProRule" id="PRU00175"/>
    </source>
</evidence>
<keyword evidence="12 16" id="KW-0233">DNA recombination</keyword>
<evidence type="ECO:0000256" key="9">
    <source>
        <dbReference type="ARBA" id="ARBA00022771"/>
    </source>
</evidence>
<feature type="compositionally biased region" description="Acidic residues" evidence="17">
    <location>
        <begin position="277"/>
        <end position="289"/>
    </location>
</feature>
<dbReference type="FunFam" id="1.10.10.10:FF:000270">
    <property type="entry name" value="Non-structural maintenance of chromosomes element 1 homolog"/>
    <property type="match status" value="1"/>
</dbReference>
<evidence type="ECO:0000256" key="2">
    <source>
        <dbReference type="ARBA" id="ARBA00004123"/>
    </source>
</evidence>
<evidence type="ECO:0000256" key="14">
    <source>
        <dbReference type="ARBA" id="ARBA00023242"/>
    </source>
</evidence>
<dbReference type="InterPro" id="IPR013083">
    <property type="entry name" value="Znf_RING/FYVE/PHD"/>
</dbReference>
<dbReference type="GO" id="GO:0061630">
    <property type="term" value="F:ubiquitin protein ligase activity"/>
    <property type="evidence" value="ECO:0007669"/>
    <property type="project" value="UniProtKB-EC"/>
</dbReference>
<feature type="compositionally biased region" description="Acidic residues" evidence="17">
    <location>
        <begin position="308"/>
        <end position="323"/>
    </location>
</feature>
<feature type="compositionally biased region" description="Basic and acidic residues" evidence="17">
    <location>
        <begin position="260"/>
        <end position="276"/>
    </location>
</feature>
<keyword evidence="13 16" id="KW-0234">DNA repair</keyword>
<evidence type="ECO:0000256" key="11">
    <source>
        <dbReference type="ARBA" id="ARBA00022833"/>
    </source>
</evidence>
<evidence type="ECO:0000256" key="5">
    <source>
        <dbReference type="ARBA" id="ARBA00019422"/>
    </source>
</evidence>
<dbReference type="InterPro" id="IPR036388">
    <property type="entry name" value="WH-like_DNA-bd_sf"/>
</dbReference>
<dbReference type="Gene3D" id="1.10.10.10">
    <property type="entry name" value="Winged helix-like DNA-binding domain superfamily/Winged helix DNA-binding domain"/>
    <property type="match status" value="1"/>
</dbReference>
<keyword evidence="7 16" id="KW-0479">Metal-binding</keyword>
<accession>A0A8H6XD12</accession>
<sequence length="337" mass="37904">MTNTAVSAKDVQRLFLQAVLSRGVLSRKLAQTLWAKSKDAVMAADNTLDIPHSGTRDEWDAFLAKVNQALDPLDLEFRPLQEETNGREMYAIVNRKGDDIAQMATEYTPGEIAFFKAMVEQIMLAPRESYSISSMAALREVSALKPKSNMSKTQAEIVLASFVAKGWLFKSKRGRYSLSTRALLELEPYLKSTYPEEVLECMICTEMMTKGVACPTPNCKVRLHYHCFTKYTARNRKCPTCDSDWPGADPNNMTPIGEGAVRDGEDGKRRVRKVENSDDEEEDEDDDEPSQPRTQQNRKAKGKATADEGMDVDEEEDEGEEPDTPVKTQGKRRSSRR</sequence>
<dbReference type="EMBL" id="JACAZI010000021">
    <property type="protein sequence ID" value="KAF7338346.1"/>
    <property type="molecule type" value="Genomic_DNA"/>
</dbReference>
<dbReference type="CDD" id="cd16493">
    <property type="entry name" value="RING-CH-C4HC3_NSE1"/>
    <property type="match status" value="1"/>
</dbReference>
<evidence type="ECO:0000313" key="20">
    <source>
        <dbReference type="Proteomes" id="UP000620124"/>
    </source>
</evidence>
<protein>
    <recommendedName>
        <fullName evidence="5 16">Non-structural maintenance of chromosomes element 1 homolog</fullName>
        <ecNumber evidence="4 16">2.3.2.27</ecNumber>
    </recommendedName>
</protein>
<evidence type="ECO:0000256" key="16">
    <source>
        <dbReference type="RuleBase" id="RU368018"/>
    </source>
</evidence>
<dbReference type="InterPro" id="IPR011513">
    <property type="entry name" value="Nse1"/>
</dbReference>
<comment type="catalytic activity">
    <reaction evidence="1 16">
        <text>S-ubiquitinyl-[E2 ubiquitin-conjugating enzyme]-L-cysteine + [acceptor protein]-L-lysine = [E2 ubiquitin-conjugating enzyme]-L-cysteine + N(6)-ubiquitinyl-[acceptor protein]-L-lysine.</text>
        <dbReference type="EC" id="2.3.2.27"/>
    </reaction>
</comment>
<dbReference type="PANTHER" id="PTHR20973">
    <property type="entry name" value="NON-SMC ELEMENT 1-RELATED"/>
    <property type="match status" value="1"/>
</dbReference>
<dbReference type="Pfam" id="PF08746">
    <property type="entry name" value="zf-RING-like"/>
    <property type="match status" value="1"/>
</dbReference>
<dbReference type="Proteomes" id="UP000620124">
    <property type="component" value="Unassembled WGS sequence"/>
</dbReference>
<evidence type="ECO:0000256" key="17">
    <source>
        <dbReference type="SAM" id="MobiDB-lite"/>
    </source>
</evidence>
<evidence type="ECO:0000256" key="12">
    <source>
        <dbReference type="ARBA" id="ARBA00023172"/>
    </source>
</evidence>
<dbReference type="Pfam" id="PF07574">
    <property type="entry name" value="SMC_Nse1"/>
    <property type="match status" value="1"/>
</dbReference>
<dbReference type="InterPro" id="IPR001841">
    <property type="entry name" value="Znf_RING"/>
</dbReference>
<organism evidence="19 20">
    <name type="scientific">Mycena venus</name>
    <dbReference type="NCBI Taxonomy" id="2733690"/>
    <lineage>
        <taxon>Eukaryota</taxon>
        <taxon>Fungi</taxon>
        <taxon>Dikarya</taxon>
        <taxon>Basidiomycota</taxon>
        <taxon>Agaricomycotina</taxon>
        <taxon>Agaricomycetes</taxon>
        <taxon>Agaricomycetidae</taxon>
        <taxon>Agaricales</taxon>
        <taxon>Marasmiineae</taxon>
        <taxon>Mycenaceae</taxon>
        <taxon>Mycena</taxon>
    </lineage>
</organism>
<keyword evidence="10 16" id="KW-0833">Ubl conjugation pathway</keyword>
<dbReference type="PANTHER" id="PTHR20973:SF0">
    <property type="entry name" value="NON-STRUCTURAL MAINTENANCE OF CHROMOSOMES ELEMENT 1 HOMOLOG"/>
    <property type="match status" value="1"/>
</dbReference>
<keyword evidence="9 15" id="KW-0863">Zinc-finger</keyword>
<name>A0A8H6XD12_9AGAR</name>
<reference evidence="19" key="1">
    <citation type="submission" date="2020-05" db="EMBL/GenBank/DDBJ databases">
        <title>Mycena genomes resolve the evolution of fungal bioluminescence.</title>
        <authorList>
            <person name="Tsai I.J."/>
        </authorList>
    </citation>
    <scope>NUCLEOTIDE SEQUENCE</scope>
    <source>
        <strain evidence="19">CCC161011</strain>
    </source>
</reference>
<comment type="function">
    <text evidence="16">Acts in a DNA repair pathway for removal of UV-induced DNA damage that is distinct from classical nucleotide excision repair and in repair of ionizing radiation damage. Functions in homologous recombination repair of DNA double strand breaks and in recovery of stalled replication forks.</text>
</comment>
<comment type="subcellular location">
    <subcellularLocation>
        <location evidence="2 16">Nucleus</location>
    </subcellularLocation>
</comment>
<dbReference type="Gene3D" id="3.90.1150.220">
    <property type="match status" value="1"/>
</dbReference>
<gene>
    <name evidence="19" type="ORF">MVEN_02060100</name>
</gene>
<feature type="domain" description="RING-type" evidence="18">
    <location>
        <begin position="201"/>
        <end position="242"/>
    </location>
</feature>
<keyword evidence="11 16" id="KW-0862">Zinc</keyword>
<comment type="caution">
    <text evidence="19">The sequence shown here is derived from an EMBL/GenBank/DDBJ whole genome shotgun (WGS) entry which is preliminary data.</text>
</comment>
<evidence type="ECO:0000259" key="18">
    <source>
        <dbReference type="PROSITE" id="PS50089"/>
    </source>
</evidence>
<evidence type="ECO:0000256" key="6">
    <source>
        <dbReference type="ARBA" id="ARBA00022679"/>
    </source>
</evidence>
<dbReference type="Gene3D" id="3.30.40.10">
    <property type="entry name" value="Zinc/RING finger domain, C3HC4 (zinc finger)"/>
    <property type="match status" value="1"/>
</dbReference>
<dbReference type="AlphaFoldDB" id="A0A8H6XD12"/>
<keyword evidence="20" id="KW-1185">Reference proteome</keyword>
<feature type="region of interest" description="Disordered" evidence="17">
    <location>
        <begin position="239"/>
        <end position="337"/>
    </location>
</feature>
<dbReference type="PROSITE" id="PS50089">
    <property type="entry name" value="ZF_RING_2"/>
    <property type="match status" value="1"/>
</dbReference>
<dbReference type="GO" id="GO:0030915">
    <property type="term" value="C:Smc5-Smc6 complex"/>
    <property type="evidence" value="ECO:0007669"/>
    <property type="project" value="UniProtKB-UniRule"/>
</dbReference>
<evidence type="ECO:0000256" key="4">
    <source>
        <dbReference type="ARBA" id="ARBA00012483"/>
    </source>
</evidence>
<proteinExistence type="inferred from homology"/>
<dbReference type="SUPFAM" id="SSF57850">
    <property type="entry name" value="RING/U-box"/>
    <property type="match status" value="1"/>
</dbReference>
<evidence type="ECO:0000256" key="8">
    <source>
        <dbReference type="ARBA" id="ARBA00022763"/>
    </source>
</evidence>
<dbReference type="GO" id="GO:0008270">
    <property type="term" value="F:zinc ion binding"/>
    <property type="evidence" value="ECO:0007669"/>
    <property type="project" value="UniProtKB-KW"/>
</dbReference>
<dbReference type="EC" id="2.3.2.27" evidence="4 16"/>